<dbReference type="EMBL" id="LCOK01000002">
    <property type="protein sequence ID" value="KKU77386.1"/>
    <property type="molecule type" value="Genomic_DNA"/>
</dbReference>
<reference evidence="1 2" key="1">
    <citation type="journal article" date="2015" name="Nature">
        <title>rRNA introns, odd ribosomes, and small enigmatic genomes across a large radiation of phyla.</title>
        <authorList>
            <person name="Brown C.T."/>
            <person name="Hug L.A."/>
            <person name="Thomas B.C."/>
            <person name="Sharon I."/>
            <person name="Castelle C.J."/>
            <person name="Singh A."/>
            <person name="Wilkins M.J."/>
            <person name="Williams K.H."/>
            <person name="Banfield J.F."/>
        </authorList>
    </citation>
    <scope>NUCLEOTIDE SEQUENCE [LARGE SCALE GENOMIC DNA]</scope>
</reference>
<evidence type="ECO:0000313" key="1">
    <source>
        <dbReference type="EMBL" id="KKU77386.1"/>
    </source>
</evidence>
<sequence length="139" mass="15168">MAETDAELLKRSVCKDLIQKEGLVAELLRESDPLYGFLILNAQDARPGPHSNCRHRNIVGVLYLGKVVPQFLIFGESNHEVGNSIGLRIAAHLHIVPIVNCSTNQRGGRVYEQYCSACAPATVACLQAGSENLREGDAR</sequence>
<comment type="caution">
    <text evidence="1">The sequence shown here is derived from an EMBL/GenBank/DDBJ whole genome shotgun (WGS) entry which is preliminary data.</text>
</comment>
<proteinExistence type="predicted"/>
<protein>
    <submittedName>
        <fullName evidence="1">Uncharacterized protein</fullName>
    </submittedName>
</protein>
<evidence type="ECO:0000313" key="2">
    <source>
        <dbReference type="Proteomes" id="UP000034682"/>
    </source>
</evidence>
<dbReference type="Proteomes" id="UP000034682">
    <property type="component" value="Unassembled WGS sequence"/>
</dbReference>
<dbReference type="AlphaFoldDB" id="A0A0G1T6G7"/>
<name>A0A0G1T6G7_9BACT</name>
<organism evidence="1 2">
    <name type="scientific">Candidatus Giovannonibacteria bacterium GW2011_GWB1_47_6b</name>
    <dbReference type="NCBI Taxonomy" id="1618655"/>
    <lineage>
        <taxon>Bacteria</taxon>
        <taxon>Candidatus Giovannoniibacteriota</taxon>
    </lineage>
</organism>
<gene>
    <name evidence="1" type="ORF">UY02_C0002G0008</name>
</gene>
<accession>A0A0G1T6G7</accession>